<protein>
    <submittedName>
        <fullName evidence="2">Uncharacterized protein</fullName>
    </submittedName>
</protein>
<sequence length="440" mass="49415">MASILRKWSWGQRGSPPLLAAKTSISEPITGFWNEKSPVSELDVWQRAFPNNVSQAVRPHYFDLGIRPPCPILYTDPFIPLSISMATTATRCPDSRLDGFRRRRDFLNSRHQLVLQLSLPTGYPARVYTASSSSGAAVGSTRDFDLDVLLVMVPIRKLPMLGCYCCWWINGDWGLRTRGRIVTDFAISPCLLASLSVQESGSVSLQVSRLVCLLHRVRDYSDFQVARAYSCLPGKRCCLNPHHSQLSVIREGFFFAFHILPRGHDITLGNTIKRTRRFDDDFVFDGLLYKGQPVRVPKGPGSIDHSHREGGREDLLPKRIGITGDFYSLEEFPIIDRGKRRTSPRDRTLYQGLNPKARTRLTSWVKVQLHKYWPAGRQSDPGELGPYNLYNLFRAAAPPKQANDSLDSTSRSSPVPANGNESPSSSLCLPSAAKRIRTSR</sequence>
<proteinExistence type="predicted"/>
<organism evidence="2">
    <name type="scientific">Fagus sylvatica</name>
    <name type="common">Beechnut</name>
    <dbReference type="NCBI Taxonomy" id="28930"/>
    <lineage>
        <taxon>Eukaryota</taxon>
        <taxon>Viridiplantae</taxon>
        <taxon>Streptophyta</taxon>
        <taxon>Embryophyta</taxon>
        <taxon>Tracheophyta</taxon>
        <taxon>Spermatophyta</taxon>
        <taxon>Magnoliopsida</taxon>
        <taxon>eudicotyledons</taxon>
        <taxon>Gunneridae</taxon>
        <taxon>Pentapetalae</taxon>
        <taxon>rosids</taxon>
        <taxon>fabids</taxon>
        <taxon>Fagales</taxon>
        <taxon>Fagaceae</taxon>
        <taxon>Fagus</taxon>
    </lineage>
</organism>
<feature type="compositionally biased region" description="Polar residues" evidence="1">
    <location>
        <begin position="402"/>
        <end position="421"/>
    </location>
</feature>
<accession>A0A2N9GHW0</accession>
<dbReference type="AlphaFoldDB" id="A0A2N9GHW0"/>
<evidence type="ECO:0000256" key="1">
    <source>
        <dbReference type="SAM" id="MobiDB-lite"/>
    </source>
</evidence>
<reference evidence="2" key="1">
    <citation type="submission" date="2018-02" db="EMBL/GenBank/DDBJ databases">
        <authorList>
            <person name="Cohen D.B."/>
            <person name="Kent A.D."/>
        </authorList>
    </citation>
    <scope>NUCLEOTIDE SEQUENCE</scope>
</reference>
<feature type="region of interest" description="Disordered" evidence="1">
    <location>
        <begin position="399"/>
        <end position="440"/>
    </location>
</feature>
<evidence type="ECO:0000313" key="2">
    <source>
        <dbReference type="EMBL" id="SPC99009.1"/>
    </source>
</evidence>
<feature type="compositionally biased region" description="Low complexity" evidence="1">
    <location>
        <begin position="422"/>
        <end position="433"/>
    </location>
</feature>
<name>A0A2N9GHW0_FAGSY</name>
<dbReference type="EMBL" id="OIVN01001924">
    <property type="protein sequence ID" value="SPC99009.1"/>
    <property type="molecule type" value="Genomic_DNA"/>
</dbReference>
<gene>
    <name evidence="2" type="ORF">FSB_LOCUS26891</name>
</gene>